<sequence>MDQRHQLVSLVNSHFTAAFMSLLRSCEWEGGRLQGYMGPLLAYGGIERGGVVLDGNTLADL</sequence>
<organism evidence="1 2">
    <name type="scientific">Portunus trituberculatus</name>
    <name type="common">Swimming crab</name>
    <name type="synonym">Neptunus trituberculatus</name>
    <dbReference type="NCBI Taxonomy" id="210409"/>
    <lineage>
        <taxon>Eukaryota</taxon>
        <taxon>Metazoa</taxon>
        <taxon>Ecdysozoa</taxon>
        <taxon>Arthropoda</taxon>
        <taxon>Crustacea</taxon>
        <taxon>Multicrustacea</taxon>
        <taxon>Malacostraca</taxon>
        <taxon>Eumalacostraca</taxon>
        <taxon>Eucarida</taxon>
        <taxon>Decapoda</taxon>
        <taxon>Pleocyemata</taxon>
        <taxon>Brachyura</taxon>
        <taxon>Eubrachyura</taxon>
        <taxon>Portunoidea</taxon>
        <taxon>Portunidae</taxon>
        <taxon>Portuninae</taxon>
        <taxon>Portunus</taxon>
    </lineage>
</organism>
<dbReference type="AlphaFoldDB" id="A0A5B7F9P9"/>
<comment type="caution">
    <text evidence="1">The sequence shown here is derived from an EMBL/GenBank/DDBJ whole genome shotgun (WGS) entry which is preliminary data.</text>
</comment>
<dbReference type="EMBL" id="VSRR010005377">
    <property type="protein sequence ID" value="MPC42277.1"/>
    <property type="molecule type" value="Genomic_DNA"/>
</dbReference>
<dbReference type="Proteomes" id="UP000324222">
    <property type="component" value="Unassembled WGS sequence"/>
</dbReference>
<reference evidence="1 2" key="1">
    <citation type="submission" date="2019-05" db="EMBL/GenBank/DDBJ databases">
        <title>Another draft genome of Portunus trituberculatus and its Hox gene families provides insights of decapod evolution.</title>
        <authorList>
            <person name="Jeong J.-H."/>
            <person name="Song I."/>
            <person name="Kim S."/>
            <person name="Choi T."/>
            <person name="Kim D."/>
            <person name="Ryu S."/>
            <person name="Kim W."/>
        </authorList>
    </citation>
    <scope>NUCLEOTIDE SEQUENCE [LARGE SCALE GENOMIC DNA]</scope>
    <source>
        <tissue evidence="1">Muscle</tissue>
    </source>
</reference>
<proteinExistence type="predicted"/>
<gene>
    <name evidence="1" type="ORF">E2C01_035896</name>
</gene>
<evidence type="ECO:0000313" key="2">
    <source>
        <dbReference type="Proteomes" id="UP000324222"/>
    </source>
</evidence>
<evidence type="ECO:0000313" key="1">
    <source>
        <dbReference type="EMBL" id="MPC42277.1"/>
    </source>
</evidence>
<keyword evidence="2" id="KW-1185">Reference proteome</keyword>
<accession>A0A5B7F9P9</accession>
<protein>
    <submittedName>
        <fullName evidence="1">Uncharacterized protein</fullName>
    </submittedName>
</protein>
<name>A0A5B7F9P9_PORTR</name>